<sequence>MDRKFLLGIIALMISLTSFAQVGVNTETPAATLDVTANLSDATPEGVIAPRLTGDQLKAADSQYGTAQIGAIVYATAAVTTASTKTVNVTVAGYYYFDGTVWQMIIGGTEWLISGTTTDAQSDKVGAISRSGRVGIGTLTPATKLDIKADASGTGFKMVDGTQGVGKIMTSDTNGVGMWQTQWFYLPSFNLDLSTVTNGKTVNLYEVYSNQFTKSSNTKFVSNNAALTSIPDQPVYAVSQLDFAVTDYDDTVIKVTSIDNNGIMTYDVLRTNASPDSYINIICIVK</sequence>
<feature type="signal peptide" evidence="1">
    <location>
        <begin position="1"/>
        <end position="20"/>
    </location>
</feature>
<dbReference type="AlphaFoldDB" id="A0A1M5E4X9"/>
<evidence type="ECO:0000256" key="1">
    <source>
        <dbReference type="SAM" id="SignalP"/>
    </source>
</evidence>
<accession>A0A1M5E4X9</accession>
<gene>
    <name evidence="2" type="ORF">SAMN05444362_109147</name>
</gene>
<keyword evidence="3" id="KW-1185">Reference proteome</keyword>
<dbReference type="OrthoDB" id="996320at2"/>
<dbReference type="STRING" id="1346286.SAMN05444362_109147"/>
<evidence type="ECO:0000313" key="2">
    <source>
        <dbReference type="EMBL" id="SHF74194.1"/>
    </source>
</evidence>
<organism evidence="2 3">
    <name type="scientific">Dysgonomonas macrotermitis</name>
    <dbReference type="NCBI Taxonomy" id="1346286"/>
    <lineage>
        <taxon>Bacteria</taxon>
        <taxon>Pseudomonadati</taxon>
        <taxon>Bacteroidota</taxon>
        <taxon>Bacteroidia</taxon>
        <taxon>Bacteroidales</taxon>
        <taxon>Dysgonomonadaceae</taxon>
        <taxon>Dysgonomonas</taxon>
    </lineage>
</organism>
<dbReference type="EMBL" id="FQUC01000009">
    <property type="protein sequence ID" value="SHF74194.1"/>
    <property type="molecule type" value="Genomic_DNA"/>
</dbReference>
<proteinExistence type="predicted"/>
<dbReference type="Proteomes" id="UP000184480">
    <property type="component" value="Unassembled WGS sequence"/>
</dbReference>
<name>A0A1M5E4X9_9BACT</name>
<keyword evidence="1" id="KW-0732">Signal</keyword>
<feature type="chain" id="PRO_5009909734" evidence="1">
    <location>
        <begin position="21"/>
        <end position="286"/>
    </location>
</feature>
<protein>
    <submittedName>
        <fullName evidence="2">Uncharacterized protein</fullName>
    </submittedName>
</protein>
<dbReference type="RefSeq" id="WP_062184915.1">
    <property type="nucleotide sequence ID" value="NZ_BBXL01000033.1"/>
</dbReference>
<reference evidence="3" key="1">
    <citation type="submission" date="2016-11" db="EMBL/GenBank/DDBJ databases">
        <authorList>
            <person name="Varghese N."/>
            <person name="Submissions S."/>
        </authorList>
    </citation>
    <scope>NUCLEOTIDE SEQUENCE [LARGE SCALE GENOMIC DNA]</scope>
    <source>
        <strain evidence="3">DSM 27370</strain>
    </source>
</reference>
<evidence type="ECO:0000313" key="3">
    <source>
        <dbReference type="Proteomes" id="UP000184480"/>
    </source>
</evidence>